<name>A0A9W9FET4_9EURO</name>
<accession>A0A9W9FET4</accession>
<comment type="caution">
    <text evidence="1">The sequence shown here is derived from an EMBL/GenBank/DDBJ whole genome shotgun (WGS) entry which is preliminary data.</text>
</comment>
<reference evidence="1" key="2">
    <citation type="journal article" date="2023" name="IMA Fungus">
        <title>Comparative genomic study of the Penicillium genus elucidates a diverse pangenome and 15 lateral gene transfer events.</title>
        <authorList>
            <person name="Petersen C."/>
            <person name="Sorensen T."/>
            <person name="Nielsen M.R."/>
            <person name="Sondergaard T.E."/>
            <person name="Sorensen J.L."/>
            <person name="Fitzpatrick D.A."/>
            <person name="Frisvad J.C."/>
            <person name="Nielsen K.L."/>
        </authorList>
    </citation>
    <scope>NUCLEOTIDE SEQUENCE</scope>
    <source>
        <strain evidence="1">IBT 30761</strain>
    </source>
</reference>
<gene>
    <name evidence="1" type="ORF">N7532_005919</name>
</gene>
<dbReference type="AlphaFoldDB" id="A0A9W9FET4"/>
<sequence length="138" mass="15348">MVELKTDSLMTQPVISVSNIKYEKTIKEEKEHISPTASCSTHGPSQTPLLDRELQTERAQDIIGLLAKALNNVTDGTKCTKCTVDEVSALLTDHVKSLRLAKQNGEWSKEERKTLKAEVKLLFKPVKKGVTSLWKANS</sequence>
<organism evidence="1 2">
    <name type="scientific">Penicillium argentinense</name>
    <dbReference type="NCBI Taxonomy" id="1131581"/>
    <lineage>
        <taxon>Eukaryota</taxon>
        <taxon>Fungi</taxon>
        <taxon>Dikarya</taxon>
        <taxon>Ascomycota</taxon>
        <taxon>Pezizomycotina</taxon>
        <taxon>Eurotiomycetes</taxon>
        <taxon>Eurotiomycetidae</taxon>
        <taxon>Eurotiales</taxon>
        <taxon>Aspergillaceae</taxon>
        <taxon>Penicillium</taxon>
    </lineage>
</organism>
<dbReference type="RefSeq" id="XP_056474572.1">
    <property type="nucleotide sequence ID" value="XM_056618413.1"/>
</dbReference>
<protein>
    <submittedName>
        <fullName evidence="1">Uncharacterized protein</fullName>
    </submittedName>
</protein>
<evidence type="ECO:0000313" key="1">
    <source>
        <dbReference type="EMBL" id="KAJ5098918.1"/>
    </source>
</evidence>
<dbReference type="Proteomes" id="UP001149074">
    <property type="component" value="Unassembled WGS sequence"/>
</dbReference>
<keyword evidence="2" id="KW-1185">Reference proteome</keyword>
<evidence type="ECO:0000313" key="2">
    <source>
        <dbReference type="Proteomes" id="UP001149074"/>
    </source>
</evidence>
<dbReference type="EMBL" id="JAPQKI010000005">
    <property type="protein sequence ID" value="KAJ5098918.1"/>
    <property type="molecule type" value="Genomic_DNA"/>
</dbReference>
<proteinExistence type="predicted"/>
<dbReference type="OrthoDB" id="5137215at2759"/>
<reference evidence="1" key="1">
    <citation type="submission" date="2022-11" db="EMBL/GenBank/DDBJ databases">
        <authorList>
            <person name="Petersen C."/>
        </authorList>
    </citation>
    <scope>NUCLEOTIDE SEQUENCE</scope>
    <source>
        <strain evidence="1">IBT 30761</strain>
    </source>
</reference>
<dbReference type="GeneID" id="81357392"/>